<accession>A0AAD7MZI3</accession>
<gene>
    <name evidence="3" type="ORF">B0H16DRAFT_1759331</name>
</gene>
<sequence>MFASVAIFAVLLTVPAAQAFETCLQMGNFSLFWGTTVQTTTTAKPMGWSTSASAPTDATGHGILAVRSTVSPTLWPAFACTEPAAGGGPPGKRAKRGNGGTTSGPTGGGGGGGPAGGGGNAGGGGGGGNNANVTSGPITFFGPVADPGTNLCLTVSFDDLNNMTVTRAGCIQTLDIVPHPTQAWQWTLVEDQGTVLPNELYSLVFIGTQSITALAANVSTNYVPTLVGTGVGAYVSLQQTVGGLNPSLAVTNPGLLVEFIPTIPTTPPPAPP</sequence>
<dbReference type="AlphaFoldDB" id="A0AAD7MZI3"/>
<evidence type="ECO:0000256" key="2">
    <source>
        <dbReference type="SAM" id="SignalP"/>
    </source>
</evidence>
<dbReference type="Proteomes" id="UP001215598">
    <property type="component" value="Unassembled WGS sequence"/>
</dbReference>
<name>A0AAD7MZI3_9AGAR</name>
<comment type="caution">
    <text evidence="3">The sequence shown here is derived from an EMBL/GenBank/DDBJ whole genome shotgun (WGS) entry which is preliminary data.</text>
</comment>
<feature type="region of interest" description="Disordered" evidence="1">
    <location>
        <begin position="81"/>
        <end position="123"/>
    </location>
</feature>
<dbReference type="EMBL" id="JARKIB010000109">
    <property type="protein sequence ID" value="KAJ7738961.1"/>
    <property type="molecule type" value="Genomic_DNA"/>
</dbReference>
<protein>
    <recommendedName>
        <fullName evidence="5">Secreted protein</fullName>
    </recommendedName>
</protein>
<evidence type="ECO:0000313" key="4">
    <source>
        <dbReference type="Proteomes" id="UP001215598"/>
    </source>
</evidence>
<organism evidence="3 4">
    <name type="scientific">Mycena metata</name>
    <dbReference type="NCBI Taxonomy" id="1033252"/>
    <lineage>
        <taxon>Eukaryota</taxon>
        <taxon>Fungi</taxon>
        <taxon>Dikarya</taxon>
        <taxon>Basidiomycota</taxon>
        <taxon>Agaricomycotina</taxon>
        <taxon>Agaricomycetes</taxon>
        <taxon>Agaricomycetidae</taxon>
        <taxon>Agaricales</taxon>
        <taxon>Marasmiineae</taxon>
        <taxon>Mycenaceae</taxon>
        <taxon>Mycena</taxon>
    </lineage>
</organism>
<feature type="signal peptide" evidence="2">
    <location>
        <begin position="1"/>
        <end position="19"/>
    </location>
</feature>
<evidence type="ECO:0000256" key="1">
    <source>
        <dbReference type="SAM" id="MobiDB-lite"/>
    </source>
</evidence>
<evidence type="ECO:0000313" key="3">
    <source>
        <dbReference type="EMBL" id="KAJ7738961.1"/>
    </source>
</evidence>
<keyword evidence="4" id="KW-1185">Reference proteome</keyword>
<feature type="compositionally biased region" description="Gly residues" evidence="1">
    <location>
        <begin position="97"/>
        <end position="123"/>
    </location>
</feature>
<proteinExistence type="predicted"/>
<reference evidence="3" key="1">
    <citation type="submission" date="2023-03" db="EMBL/GenBank/DDBJ databases">
        <title>Massive genome expansion in bonnet fungi (Mycena s.s.) driven by repeated elements and novel gene families across ecological guilds.</title>
        <authorList>
            <consortium name="Lawrence Berkeley National Laboratory"/>
            <person name="Harder C.B."/>
            <person name="Miyauchi S."/>
            <person name="Viragh M."/>
            <person name="Kuo A."/>
            <person name="Thoen E."/>
            <person name="Andreopoulos B."/>
            <person name="Lu D."/>
            <person name="Skrede I."/>
            <person name="Drula E."/>
            <person name="Henrissat B."/>
            <person name="Morin E."/>
            <person name="Kohler A."/>
            <person name="Barry K."/>
            <person name="LaButti K."/>
            <person name="Morin E."/>
            <person name="Salamov A."/>
            <person name="Lipzen A."/>
            <person name="Mereny Z."/>
            <person name="Hegedus B."/>
            <person name="Baldrian P."/>
            <person name="Stursova M."/>
            <person name="Weitz H."/>
            <person name="Taylor A."/>
            <person name="Grigoriev I.V."/>
            <person name="Nagy L.G."/>
            <person name="Martin F."/>
            <person name="Kauserud H."/>
        </authorList>
    </citation>
    <scope>NUCLEOTIDE SEQUENCE</scope>
    <source>
        <strain evidence="3">CBHHK182m</strain>
    </source>
</reference>
<evidence type="ECO:0008006" key="5">
    <source>
        <dbReference type="Google" id="ProtNLM"/>
    </source>
</evidence>
<feature type="chain" id="PRO_5042242413" description="Secreted protein" evidence="2">
    <location>
        <begin position="20"/>
        <end position="272"/>
    </location>
</feature>
<keyword evidence="2" id="KW-0732">Signal</keyword>